<dbReference type="Gramene" id="TraesCS2A03G0300800.1">
    <property type="protein sequence ID" value="TraesCS2A03G0300800.1.CDS"/>
    <property type="gene ID" value="TraesCS2A03G0300800"/>
</dbReference>
<evidence type="ECO:0000256" key="5">
    <source>
        <dbReference type="ARBA" id="ARBA00022792"/>
    </source>
</evidence>
<dbReference type="OMA" id="EICTLYA"/>
<evidence type="ECO:0000313" key="10">
    <source>
        <dbReference type="Proteomes" id="UP000019116"/>
    </source>
</evidence>
<evidence type="ECO:0000256" key="3">
    <source>
        <dbReference type="ARBA" id="ARBA00022448"/>
    </source>
</evidence>
<dbReference type="PANTHER" id="PTHR12964">
    <property type="entry name" value="NADH-UBIQUINONE OXIDOREDUCTASE B14 SUBUNIT"/>
    <property type="match status" value="1"/>
</dbReference>
<accession>A0A3B6AT53</accession>
<dbReference type="Gramene" id="TraesCLE_scaffold_088573_01G000100.1">
    <property type="protein sequence ID" value="TraesCLE_scaffold_088573_01G000100.1"/>
    <property type="gene ID" value="TraesCLE_scaffold_088573_01G000100"/>
</dbReference>
<proteinExistence type="inferred from homology"/>
<dbReference type="AlphaFoldDB" id="A0A3B6AT53"/>
<keyword evidence="5" id="KW-0999">Mitochondrion inner membrane</keyword>
<dbReference type="OrthoDB" id="14535at2759"/>
<dbReference type="Gramene" id="TraesWEE_scaffold_063540_01G000100.1">
    <property type="protein sequence ID" value="TraesWEE_scaffold_063540_01G000100.1"/>
    <property type="gene ID" value="TraesWEE_scaffold_063540_01G000100"/>
</dbReference>
<keyword evidence="8" id="KW-0472">Membrane</keyword>
<comment type="subcellular location">
    <subcellularLocation>
        <location evidence="1">Mitochondrion inner membrane</location>
        <topology evidence="1">Peripheral membrane protein</topology>
        <orientation evidence="1">Matrix side</orientation>
    </subcellularLocation>
</comment>
<comment type="similarity">
    <text evidence="2">Belongs to the complex I LYR family.</text>
</comment>
<dbReference type="Gramene" id="TraesCS2A02G146900.1">
    <property type="protein sequence ID" value="TraesCS2A02G146900.1"/>
    <property type="gene ID" value="TraesCS2A02G146900"/>
</dbReference>
<evidence type="ECO:0000256" key="7">
    <source>
        <dbReference type="ARBA" id="ARBA00023128"/>
    </source>
</evidence>
<dbReference type="Gramene" id="TraesROB_scaffold_057601_01G000100.1">
    <property type="protein sequence ID" value="TraesROB_scaffold_057601_01G000100.1"/>
    <property type="gene ID" value="TraesROB_scaffold_057601_01G000100"/>
</dbReference>
<keyword evidence="3" id="KW-0813">Transport</keyword>
<evidence type="ECO:0000256" key="4">
    <source>
        <dbReference type="ARBA" id="ARBA00022660"/>
    </source>
</evidence>
<dbReference type="SMR" id="A0A3B6AT53"/>
<dbReference type="Gramene" id="TraesCAD_scaffold_080339_01G000100.1">
    <property type="protein sequence ID" value="TraesCAD_scaffold_080339_01G000100.1"/>
    <property type="gene ID" value="TraesCAD_scaffold_080339_01G000100"/>
</dbReference>
<dbReference type="InterPro" id="IPR045299">
    <property type="entry name" value="Complex1_LYR_NDUFA6_LYRM6"/>
</dbReference>
<dbReference type="InterPro" id="IPR016488">
    <property type="entry name" value="NADH_Ub_cplx-1_asu_su-6"/>
</dbReference>
<name>A0A3B6AT53_WHEAT</name>
<dbReference type="PANTHER" id="PTHR12964:SF0">
    <property type="entry name" value="NADH DEHYDROGENASE [UBIQUINONE] 1 ALPHA SUBCOMPLEX SUBUNIT 6"/>
    <property type="match status" value="1"/>
</dbReference>
<dbReference type="EnsemblPlants" id="TraesCS2A02G146900.1">
    <property type="protein sequence ID" value="TraesCS2A02G146900.1"/>
    <property type="gene ID" value="TraesCS2A02G146900"/>
</dbReference>
<evidence type="ECO:0000313" key="9">
    <source>
        <dbReference type="EnsemblPlants" id="TraesCS2A02G146900.1"/>
    </source>
</evidence>
<evidence type="ECO:0000256" key="2">
    <source>
        <dbReference type="ARBA" id="ARBA00009508"/>
    </source>
</evidence>
<organism evidence="9">
    <name type="scientific">Triticum aestivum</name>
    <name type="common">Wheat</name>
    <dbReference type="NCBI Taxonomy" id="4565"/>
    <lineage>
        <taxon>Eukaryota</taxon>
        <taxon>Viridiplantae</taxon>
        <taxon>Streptophyta</taxon>
        <taxon>Embryophyta</taxon>
        <taxon>Tracheophyta</taxon>
        <taxon>Spermatophyta</taxon>
        <taxon>Magnoliopsida</taxon>
        <taxon>Liliopsida</taxon>
        <taxon>Poales</taxon>
        <taxon>Poaceae</taxon>
        <taxon>BOP clade</taxon>
        <taxon>Pooideae</taxon>
        <taxon>Triticodae</taxon>
        <taxon>Triticeae</taxon>
        <taxon>Triticinae</taxon>
        <taxon>Triticum</taxon>
    </lineage>
</organism>
<keyword evidence="7" id="KW-0496">Mitochondrion</keyword>
<keyword evidence="10" id="KW-1185">Reference proteome</keyword>
<dbReference type="STRING" id="4565.A0A3B6AT53"/>
<reference evidence="9" key="2">
    <citation type="submission" date="2018-10" db="UniProtKB">
        <authorList>
            <consortium name="EnsemblPlants"/>
        </authorList>
    </citation>
    <scope>IDENTIFICATION</scope>
</reference>
<evidence type="ECO:0000256" key="6">
    <source>
        <dbReference type="ARBA" id="ARBA00022982"/>
    </source>
</evidence>
<evidence type="ECO:0000256" key="1">
    <source>
        <dbReference type="ARBA" id="ARBA00004443"/>
    </source>
</evidence>
<keyword evidence="4" id="KW-0679">Respiratory chain</keyword>
<dbReference type="GO" id="GO:0005743">
    <property type="term" value="C:mitochondrial inner membrane"/>
    <property type="evidence" value="ECO:0007669"/>
    <property type="project" value="UniProtKB-SubCell"/>
</dbReference>
<protein>
    <recommendedName>
        <fullName evidence="11">NADH dehydrogenase [ubiquinone] 1 alpha subcomplex subunit 6</fullName>
    </recommendedName>
</protein>
<keyword evidence="6" id="KW-0249">Electron transport</keyword>
<dbReference type="GO" id="GO:0045271">
    <property type="term" value="C:respiratory chain complex I"/>
    <property type="evidence" value="ECO:0000318"/>
    <property type="project" value="GO_Central"/>
</dbReference>
<sequence>MAFTMRAVKVPPNSASMAEARHRVFDFFRDACRAIPSIMEIYNLDDVVTPAQLRASISQQIRKNQGVSDPKFVVIFNIHLSSVIDMLLFNGMEELNNITEHAKQRHHIIGQYVVGHKGLVQDLEKDQGSSEFLKKFYTSNY</sequence>
<dbReference type="Proteomes" id="UP000019116">
    <property type="component" value="Chromosome 2A"/>
</dbReference>
<dbReference type="CDD" id="cd20266">
    <property type="entry name" value="Complex1_LYR_NDUFA6_LYRM6"/>
    <property type="match status" value="1"/>
</dbReference>
<evidence type="ECO:0000256" key="8">
    <source>
        <dbReference type="ARBA" id="ARBA00023136"/>
    </source>
</evidence>
<evidence type="ECO:0008006" key="11">
    <source>
        <dbReference type="Google" id="ProtNLM"/>
    </source>
</evidence>
<reference evidence="9" key="1">
    <citation type="submission" date="2018-08" db="EMBL/GenBank/DDBJ databases">
        <authorList>
            <person name="Rossello M."/>
        </authorList>
    </citation>
    <scope>NUCLEOTIDE SEQUENCE [LARGE SCALE GENOMIC DNA]</scope>
    <source>
        <strain evidence="9">cv. Chinese Spring</strain>
    </source>
</reference>